<evidence type="ECO:0000256" key="3">
    <source>
        <dbReference type="ARBA" id="ARBA00008747"/>
    </source>
</evidence>
<evidence type="ECO:0000256" key="10">
    <source>
        <dbReference type="ARBA" id="ARBA00023063"/>
    </source>
</evidence>
<evidence type="ECO:0000256" key="4">
    <source>
        <dbReference type="ARBA" id="ARBA00022485"/>
    </source>
</evidence>
<dbReference type="Gene3D" id="3.40.50.740">
    <property type="match status" value="1"/>
</dbReference>
<protein>
    <submittedName>
        <fullName evidence="13">Molybdopterin-dependent oxidoreductase</fullName>
    </submittedName>
</protein>
<proteinExistence type="inferred from homology"/>
<dbReference type="Gene3D" id="2.20.25.90">
    <property type="entry name" value="ADC-like domains"/>
    <property type="match status" value="1"/>
</dbReference>
<evidence type="ECO:0000313" key="13">
    <source>
        <dbReference type="EMBL" id="MBT2134969.1"/>
    </source>
</evidence>
<evidence type="ECO:0000256" key="9">
    <source>
        <dbReference type="ARBA" id="ARBA00023014"/>
    </source>
</evidence>
<evidence type="ECO:0000256" key="2">
    <source>
        <dbReference type="ARBA" id="ARBA00001966"/>
    </source>
</evidence>
<keyword evidence="5" id="KW-0500">Molybdenum</keyword>
<sequence>MAGGAGGGPVATRANASDPPLTPPASGRAIKTTCAYCGVGCGIKATVTGEREVAIAGDTEHPANRGKLCSKGTHLGETVGLEGRLLYPEITGRRASWDKAIRQVARTFAETIERHGPDSVAFYVSGQLLTEDYYVANKLMKGFIGSANIDTNSRLCMSSAVAGYTRAFGEDVVPATYEDIDEADLVVLVGSNTAWCHPVVYQRIMAARLLRGTQVVVIDPRRTETCEEADLHLQLRPGTDVALMNGLLAYCRDAGVLDEAFLAEHVATPDSFWSALGEGNDLWSTARTCDIAPVDLKRFFELFAATPRTVTLFSQGINQSIRGTDQVNAIVNVHLATGRIGKPGAAPFSITGQPNAMGGREVGGLASTLAAHRDFAPENVAEVKRFWAAPRVADKPGLKAVDLFRSIREGRVKALWVMATNPAVSLPDAAQVREALALCPFVVVSDCMADTDTSRFADVKLPAVGWGEKDGTVTNSERLISRQRALMAAPGEARPDWWIVTQVARAMGWRDAFGYENAADIYREHARLSAYRNEGRRKFDIGFHAAITNREYEAMEPVSWGGAPFSEGRFSTPDGKARLVAVEQRVLDERLPKWPLTLNTGRYRDQWHTMTRTGLSPRLSQHRREPLVEIHFRDAEEQGIGDGDLVRVATPQGESVFRAALSEGQRQGEIFTPIHWTDRQSSGGRTGLLPRPLVDPHSGQPGFKSTPARIEKLAVEWRGFLIAREVPEQVRADYFTKVRVGQGWLVELAGSGDPDAQLGNLLAGGQRIESLDRARGGWRAAVLDKGGRLSAALFVSRAGRLPDREWLITQLSAHETPSSVELLAGRPAIPQPDRGPIVCVCFDVGMKTIVQAIASQSLVSVEAVGKALSAGTNCGSCKPAIQRLIGETKEAAHA</sequence>
<dbReference type="PROSITE" id="PS51669">
    <property type="entry name" value="4FE4S_MOW_BIS_MGD"/>
    <property type="match status" value="1"/>
</dbReference>
<comment type="cofactor">
    <cofactor evidence="2">
        <name>[4Fe-4S] cluster</name>
        <dbReference type="ChEBI" id="CHEBI:49883"/>
    </cofactor>
</comment>
<keyword evidence="14" id="KW-1185">Reference proteome</keyword>
<name>A0ABS5W5I9_9SPHN</name>
<dbReference type="Pfam" id="PF00384">
    <property type="entry name" value="Molybdopterin"/>
    <property type="match status" value="1"/>
</dbReference>
<dbReference type="SUPFAM" id="SSF50692">
    <property type="entry name" value="ADC-like"/>
    <property type="match status" value="1"/>
</dbReference>
<dbReference type="PANTHER" id="PTHR43105">
    <property type="entry name" value="RESPIRATORY NITRATE REDUCTASE"/>
    <property type="match status" value="1"/>
</dbReference>
<feature type="domain" description="4Fe-4S Mo/W bis-MGD-type" evidence="12">
    <location>
        <begin position="27"/>
        <end position="83"/>
    </location>
</feature>
<keyword evidence="9" id="KW-0411">Iron-sulfur</keyword>
<dbReference type="Proteomes" id="UP000811255">
    <property type="component" value="Unassembled WGS sequence"/>
</dbReference>
<dbReference type="PROSITE" id="PS00551">
    <property type="entry name" value="MOLYBDOPTERIN_PROK_1"/>
    <property type="match status" value="1"/>
</dbReference>
<evidence type="ECO:0000256" key="1">
    <source>
        <dbReference type="ARBA" id="ARBA00001942"/>
    </source>
</evidence>
<evidence type="ECO:0000256" key="11">
    <source>
        <dbReference type="SAM" id="MobiDB-lite"/>
    </source>
</evidence>
<dbReference type="InterPro" id="IPR006963">
    <property type="entry name" value="Mopterin_OxRdtase_4Fe-4S_dom"/>
</dbReference>
<keyword evidence="4" id="KW-0004">4Fe-4S</keyword>
<accession>A0ABS5W5I9</accession>
<dbReference type="InterPro" id="IPR041854">
    <property type="entry name" value="BFD-like_2Fe2S-bd_dom_sf"/>
</dbReference>
<dbReference type="Pfam" id="PF04879">
    <property type="entry name" value="Molybdop_Fe4S4"/>
    <property type="match status" value="1"/>
</dbReference>
<reference evidence="13 14" key="1">
    <citation type="submission" date="2021-05" db="EMBL/GenBank/DDBJ databases">
        <title>Croceibacterium sp. LX-88 genome sequence.</title>
        <authorList>
            <person name="Luo X."/>
        </authorList>
    </citation>
    <scope>NUCLEOTIDE SEQUENCE [LARGE SCALE GENOMIC DNA]</scope>
    <source>
        <strain evidence="13 14">LX-88</strain>
    </source>
</reference>
<dbReference type="InterPro" id="IPR009010">
    <property type="entry name" value="Asp_de-COase-like_dom_sf"/>
</dbReference>
<dbReference type="InterPro" id="IPR027467">
    <property type="entry name" value="MopterinOxRdtase_cofactor_BS"/>
</dbReference>
<dbReference type="InterPro" id="IPR007419">
    <property type="entry name" value="BFD-like_2Fe2S-bd_dom"/>
</dbReference>
<evidence type="ECO:0000256" key="8">
    <source>
        <dbReference type="ARBA" id="ARBA00023004"/>
    </source>
</evidence>
<organism evidence="13 14">
    <name type="scientific">Croceibacterium selenioxidans</name>
    <dbReference type="NCBI Taxonomy" id="2838833"/>
    <lineage>
        <taxon>Bacteria</taxon>
        <taxon>Pseudomonadati</taxon>
        <taxon>Pseudomonadota</taxon>
        <taxon>Alphaproteobacteria</taxon>
        <taxon>Sphingomonadales</taxon>
        <taxon>Erythrobacteraceae</taxon>
        <taxon>Croceibacterium</taxon>
    </lineage>
</organism>
<dbReference type="Gene3D" id="1.10.10.1100">
    <property type="entry name" value="BFD-like [2Fe-2S]-binding domain"/>
    <property type="match status" value="1"/>
</dbReference>
<dbReference type="InterPro" id="IPR006656">
    <property type="entry name" value="Mopterin_OxRdtase"/>
</dbReference>
<evidence type="ECO:0000256" key="5">
    <source>
        <dbReference type="ARBA" id="ARBA00022505"/>
    </source>
</evidence>
<keyword evidence="6" id="KW-0479">Metal-binding</keyword>
<dbReference type="SUPFAM" id="SSF53706">
    <property type="entry name" value="Formate dehydrogenase/DMSO reductase, domains 1-3"/>
    <property type="match status" value="1"/>
</dbReference>
<keyword evidence="7" id="KW-0560">Oxidoreductase</keyword>
<gene>
    <name evidence="13" type="ORF">KK137_11550</name>
</gene>
<evidence type="ECO:0000313" key="14">
    <source>
        <dbReference type="Proteomes" id="UP000811255"/>
    </source>
</evidence>
<dbReference type="InterPro" id="IPR050123">
    <property type="entry name" value="Prok_molybdopt-oxidoreductase"/>
</dbReference>
<dbReference type="InterPro" id="IPR041957">
    <property type="entry name" value="CT_Nitrate-R-NapA-like"/>
</dbReference>
<keyword evidence="8" id="KW-0408">Iron</keyword>
<dbReference type="EMBL" id="JAHFVK010000002">
    <property type="protein sequence ID" value="MBT2134969.1"/>
    <property type="molecule type" value="Genomic_DNA"/>
</dbReference>
<comment type="cofactor">
    <cofactor evidence="1">
        <name>Mo-bis(molybdopterin guanine dinucleotide)</name>
        <dbReference type="ChEBI" id="CHEBI:60539"/>
    </cofactor>
</comment>
<dbReference type="Gene3D" id="2.40.40.20">
    <property type="match status" value="1"/>
</dbReference>
<dbReference type="Pfam" id="PF01568">
    <property type="entry name" value="Molydop_binding"/>
    <property type="match status" value="1"/>
</dbReference>
<dbReference type="PANTHER" id="PTHR43105:SF9">
    <property type="entry name" value="NADPH-FE(3+) OXIDOREDUCTASE SUBUNIT ALPHA"/>
    <property type="match status" value="1"/>
</dbReference>
<feature type="region of interest" description="Disordered" evidence="11">
    <location>
        <begin position="681"/>
        <end position="705"/>
    </location>
</feature>
<keyword evidence="10" id="KW-0534">Nitrate assimilation</keyword>
<dbReference type="SMART" id="SM00926">
    <property type="entry name" value="Molybdop_Fe4S4"/>
    <property type="match status" value="1"/>
</dbReference>
<dbReference type="CDD" id="cd02754">
    <property type="entry name" value="MopB_Nitrate-R-NapA-like"/>
    <property type="match status" value="1"/>
</dbReference>
<feature type="region of interest" description="Disordered" evidence="11">
    <location>
        <begin position="1"/>
        <end position="25"/>
    </location>
</feature>
<dbReference type="Gene3D" id="3.40.228.10">
    <property type="entry name" value="Dimethylsulfoxide Reductase, domain 2"/>
    <property type="match status" value="1"/>
</dbReference>
<evidence type="ECO:0000259" key="12">
    <source>
        <dbReference type="PROSITE" id="PS51669"/>
    </source>
</evidence>
<comment type="caution">
    <text evidence="13">The sequence shown here is derived from an EMBL/GenBank/DDBJ whole genome shotgun (WGS) entry which is preliminary data.</text>
</comment>
<dbReference type="InterPro" id="IPR006657">
    <property type="entry name" value="MoPterin_dinucl-bd_dom"/>
</dbReference>
<evidence type="ECO:0000256" key="6">
    <source>
        <dbReference type="ARBA" id="ARBA00022723"/>
    </source>
</evidence>
<comment type="similarity">
    <text evidence="3">Belongs to the prokaryotic molybdopterin-containing oxidoreductase family. NasA/NapA/NarB subfamily.</text>
</comment>
<dbReference type="Pfam" id="PF04324">
    <property type="entry name" value="Fer2_BFD"/>
    <property type="match status" value="1"/>
</dbReference>
<evidence type="ECO:0000256" key="7">
    <source>
        <dbReference type="ARBA" id="ARBA00023002"/>
    </source>
</evidence>
<dbReference type="CDD" id="cd02791">
    <property type="entry name" value="MopB_CT_Nitrate-R-NapA-like"/>
    <property type="match status" value="1"/>
</dbReference>